<accession>A0A2S8GIV1</accession>
<comment type="caution">
    <text evidence="3">The sequence shown here is derived from an EMBL/GenBank/DDBJ whole genome shotgun (WGS) entry which is preliminary data.</text>
</comment>
<feature type="region of interest" description="Disordered" evidence="1">
    <location>
        <begin position="65"/>
        <end position="145"/>
    </location>
</feature>
<dbReference type="AlphaFoldDB" id="A0A2S8GIV1"/>
<feature type="signal peptide" evidence="2">
    <location>
        <begin position="1"/>
        <end position="27"/>
    </location>
</feature>
<proteinExistence type="predicted"/>
<dbReference type="Proteomes" id="UP000237819">
    <property type="component" value="Unassembled WGS sequence"/>
</dbReference>
<evidence type="ECO:0000256" key="2">
    <source>
        <dbReference type="SAM" id="SignalP"/>
    </source>
</evidence>
<sequence>MTTTTKSIATLIAVAAIVATLSSQSQAGCHGHGGGGFSISVGRSSSYNHYQPRYQTYHKPVYVAPPQPVQSFPQQPISQPGAPIGQPQQGQPFGQPQQAQQGQPFGQPQQPIQQGQPQQQAQQQQAPQQQPAAQPQQAPVSAETSALEALGGFAPPQQNEETKPAGDISQLPAHVGRWSATLTNGARIQLDLNANGSFNWSAVNKQGSTSSFQGTYEINSGSLVLIRSTDNQKLSGSLQTNGSNAFSFQLADQKAAKLEFVRA</sequence>
<dbReference type="OrthoDB" id="291100at2"/>
<feature type="compositionally biased region" description="Low complexity" evidence="1">
    <location>
        <begin position="69"/>
        <end position="139"/>
    </location>
</feature>
<protein>
    <submittedName>
        <fullName evidence="3">Uncharacterized protein</fullName>
    </submittedName>
</protein>
<evidence type="ECO:0000313" key="4">
    <source>
        <dbReference type="Proteomes" id="UP000237819"/>
    </source>
</evidence>
<dbReference type="RefSeq" id="WP_105337220.1">
    <property type="nucleotide sequence ID" value="NZ_PUHZ01000020.1"/>
</dbReference>
<organism evidence="3 4">
    <name type="scientific">Blastopirellula marina</name>
    <dbReference type="NCBI Taxonomy" id="124"/>
    <lineage>
        <taxon>Bacteria</taxon>
        <taxon>Pseudomonadati</taxon>
        <taxon>Planctomycetota</taxon>
        <taxon>Planctomycetia</taxon>
        <taxon>Pirellulales</taxon>
        <taxon>Pirellulaceae</taxon>
        <taxon>Blastopirellula</taxon>
    </lineage>
</organism>
<keyword evidence="2" id="KW-0732">Signal</keyword>
<reference evidence="3 4" key="1">
    <citation type="submission" date="2018-02" db="EMBL/GenBank/DDBJ databases">
        <title>Comparative genomes isolates from brazilian mangrove.</title>
        <authorList>
            <person name="Araujo J.E."/>
            <person name="Taketani R.G."/>
            <person name="Silva M.C.P."/>
            <person name="Loureco M.V."/>
            <person name="Andreote F.D."/>
        </authorList>
    </citation>
    <scope>NUCLEOTIDE SEQUENCE [LARGE SCALE GENOMIC DNA]</scope>
    <source>
        <strain evidence="3 4">Nap-Phe MGV</strain>
    </source>
</reference>
<dbReference type="EMBL" id="PUHZ01000020">
    <property type="protein sequence ID" value="PQO44251.1"/>
    <property type="molecule type" value="Genomic_DNA"/>
</dbReference>
<feature type="chain" id="PRO_5015597425" evidence="2">
    <location>
        <begin position="28"/>
        <end position="263"/>
    </location>
</feature>
<gene>
    <name evidence="3" type="ORF">C5Y93_20015</name>
</gene>
<name>A0A2S8GIV1_9BACT</name>
<evidence type="ECO:0000256" key="1">
    <source>
        <dbReference type="SAM" id="MobiDB-lite"/>
    </source>
</evidence>
<evidence type="ECO:0000313" key="3">
    <source>
        <dbReference type="EMBL" id="PQO44251.1"/>
    </source>
</evidence>